<keyword evidence="1" id="KW-1133">Transmembrane helix</keyword>
<comment type="caution">
    <text evidence="2">The sequence shown here is derived from an EMBL/GenBank/DDBJ whole genome shotgun (WGS) entry which is preliminary data.</text>
</comment>
<dbReference type="Proteomes" id="UP000429595">
    <property type="component" value="Unassembled WGS sequence"/>
</dbReference>
<accession>A0A6I1FFL1</accession>
<sequence>MEVNKLIDLFQAGGKPKKEPKVSVFLSLVSAVLLIVSYYLAAAETMRMLMFRMLPVIDMTIVGTYSF</sequence>
<proteinExistence type="predicted"/>
<reference evidence="2 3" key="1">
    <citation type="submission" date="2019-10" db="EMBL/GenBank/DDBJ databases">
        <title>Bacillus aerolatum sp. nov., isolated from bioaerosol of sport playgrounds.</title>
        <authorList>
            <person name="Chen P."/>
            <person name="Zhang G."/>
        </authorList>
    </citation>
    <scope>NUCLEOTIDE SEQUENCE [LARGE SCALE GENOMIC DNA]</scope>
    <source>
        <strain evidence="2 3">CX253</strain>
    </source>
</reference>
<evidence type="ECO:0000313" key="2">
    <source>
        <dbReference type="EMBL" id="KAB7704091.1"/>
    </source>
</evidence>
<dbReference type="AlphaFoldDB" id="A0A6I1FFL1"/>
<gene>
    <name evidence="2" type="ORF">F9802_18865</name>
</gene>
<dbReference type="RefSeq" id="WP_152154656.1">
    <property type="nucleotide sequence ID" value="NZ_WEIO01000019.1"/>
</dbReference>
<dbReference type="InterPro" id="IPR052536">
    <property type="entry name" value="ABC-4_Integral_Memb_Prot"/>
</dbReference>
<name>A0A6I1FFL1_9BACI</name>
<organism evidence="2 3">
    <name type="scientific">Bacillus aerolatus</name>
    <dbReference type="NCBI Taxonomy" id="2653354"/>
    <lineage>
        <taxon>Bacteria</taxon>
        <taxon>Bacillati</taxon>
        <taxon>Bacillota</taxon>
        <taxon>Bacilli</taxon>
        <taxon>Bacillales</taxon>
        <taxon>Bacillaceae</taxon>
        <taxon>Bacillus</taxon>
    </lineage>
</organism>
<dbReference type="EMBL" id="WEIO01000019">
    <property type="protein sequence ID" value="KAB7704091.1"/>
    <property type="molecule type" value="Genomic_DNA"/>
</dbReference>
<evidence type="ECO:0000256" key="1">
    <source>
        <dbReference type="SAM" id="Phobius"/>
    </source>
</evidence>
<keyword evidence="1" id="KW-0472">Membrane</keyword>
<protein>
    <submittedName>
        <fullName evidence="2">Uncharacterized protein</fullName>
    </submittedName>
</protein>
<evidence type="ECO:0000313" key="3">
    <source>
        <dbReference type="Proteomes" id="UP000429595"/>
    </source>
</evidence>
<dbReference type="PANTHER" id="PTHR46795">
    <property type="entry name" value="ABC TRANSPORTER PERMEASE-RELATED-RELATED"/>
    <property type="match status" value="1"/>
</dbReference>
<feature type="transmembrane region" description="Helical" evidence="1">
    <location>
        <begin position="24"/>
        <end position="43"/>
    </location>
</feature>
<keyword evidence="3" id="KW-1185">Reference proteome</keyword>
<dbReference type="PANTHER" id="PTHR46795:SF2">
    <property type="entry name" value="ABC TRANSPORTER, PERMEASE PROTEIN"/>
    <property type="match status" value="1"/>
</dbReference>
<keyword evidence="1" id="KW-0812">Transmembrane</keyword>